<evidence type="ECO:0000256" key="6">
    <source>
        <dbReference type="ARBA" id="ARBA00023180"/>
    </source>
</evidence>
<evidence type="ECO:0000313" key="10">
    <source>
        <dbReference type="Proteomes" id="UP000694906"/>
    </source>
</evidence>
<reference evidence="11" key="1">
    <citation type="submission" date="2025-08" db="UniProtKB">
        <authorList>
            <consortium name="RefSeq"/>
        </authorList>
    </citation>
    <scope>IDENTIFICATION</scope>
</reference>
<evidence type="ECO:0000256" key="4">
    <source>
        <dbReference type="ARBA" id="ARBA00022737"/>
    </source>
</evidence>
<organism evidence="10 11">
    <name type="scientific">Heterocephalus glaber</name>
    <name type="common">Naked mole rat</name>
    <dbReference type="NCBI Taxonomy" id="10181"/>
    <lineage>
        <taxon>Eukaryota</taxon>
        <taxon>Metazoa</taxon>
        <taxon>Chordata</taxon>
        <taxon>Craniata</taxon>
        <taxon>Vertebrata</taxon>
        <taxon>Euteleostomi</taxon>
        <taxon>Mammalia</taxon>
        <taxon>Eutheria</taxon>
        <taxon>Euarchontoglires</taxon>
        <taxon>Glires</taxon>
        <taxon>Rodentia</taxon>
        <taxon>Hystricomorpha</taxon>
        <taxon>Bathyergidae</taxon>
        <taxon>Heterocephalus</taxon>
    </lineage>
</organism>
<feature type="repeat" description="Hemopexin" evidence="7">
    <location>
        <begin position="646"/>
        <end position="693"/>
    </location>
</feature>
<accession>A0AAX6R2Y7</accession>
<dbReference type="PRINTS" id="PR00022">
    <property type="entry name" value="SOMATOMEDINB"/>
</dbReference>
<evidence type="ECO:0000256" key="8">
    <source>
        <dbReference type="SAM" id="MobiDB-lite"/>
    </source>
</evidence>
<keyword evidence="10" id="KW-1185">Reference proteome</keyword>
<dbReference type="GO" id="GO:0006955">
    <property type="term" value="P:immune response"/>
    <property type="evidence" value="ECO:0007669"/>
    <property type="project" value="InterPro"/>
</dbReference>
<evidence type="ECO:0000256" key="1">
    <source>
        <dbReference type="ARBA" id="ARBA00004613"/>
    </source>
</evidence>
<dbReference type="SUPFAM" id="SSF90188">
    <property type="entry name" value="Somatomedin B domain"/>
    <property type="match status" value="1"/>
</dbReference>
<dbReference type="PROSITE" id="PS50958">
    <property type="entry name" value="SMB_2"/>
    <property type="match status" value="1"/>
</dbReference>
<feature type="compositionally biased region" description="Low complexity" evidence="8">
    <location>
        <begin position="260"/>
        <end position="281"/>
    </location>
</feature>
<sequence>MECCPDFKKVCTTELSCKGRCFESFARGRECDCDTQCEKYGKCCPDYSSFCAEVKDKKKRTPKKEPNPEPPVVDDTGSGQDSGDSKPTPAPDVATTQRNKVTTSPKSTTVKPINPKPSLPPNSDTTKETPSSANEEITVETKESTETNKQTSTSAKEKTTSAEETRSVTEKTSARDSVPTSEVPAKPTSKAETTTKASAVTTPNKPTSTTLKETTPTRSKGAGPTTKKPVPTTTKEPGPTAPKEPAPTKEPVPTTPKEPAPTTTKEPGPTTPKESPPTTSKEPPPTTSKEAVPTTPEKPAPATYMTSAPTTTMKPPTTPNTSVEATPEFSLEPTPKALNESPKEPAILTTETPAVTKPEMTTTAKDKTTEKEIHPTSEITTDALKITTKETATIAEKSDSKITSTTTQVTSTTQDTTPFKITLKATTFAPKVTTTTEETMNKPEETTTGPKDIPTNSKATTPKPQKPTKAPKKPSTKKPTKAPKKPISTKKPSIPKVRKPKTTPTPSKMTTMSEMNPTSLAKYIIQTTTSPNQTPHSEIAEGNPKNPNEDVVGTEGEKLHMIPRPHVLTPITSPGIDHLVRLPNQGININSMLSDETNLCNGKPVDGLTTLYNGTLVAFRGHYFWMLNPFRPPSPARRITEVWGIPSPIDTVFTRCNCEGKTFFFKDSQYWRFTNDIKDPGYPKLIAKGFGGLSGKIVAALSVAKYKNRPESVYFFKRGGNIQQYTYKQEPIKKCTGRRPAINYSVYGEPAQVRRRRFERAVGPSQTHTIRIHYSPVRVAYQDKAGFLHNEVKVSTMWRGFPNVVTSAITLPNIRKPDGYDYYAFSNDQYYNIDVPSRTARAITTRSGQTLSKVWYNCP</sequence>
<dbReference type="PANTHER" id="PTHR22917:SF1">
    <property type="entry name" value="PROTEOGLYCAN 4"/>
    <property type="match status" value="1"/>
</dbReference>
<keyword evidence="2" id="KW-0964">Secreted</keyword>
<evidence type="ECO:0000256" key="2">
    <source>
        <dbReference type="ARBA" id="ARBA00022525"/>
    </source>
</evidence>
<dbReference type="AlphaFoldDB" id="A0AAX6R2Y7"/>
<evidence type="ECO:0000259" key="9">
    <source>
        <dbReference type="PROSITE" id="PS50958"/>
    </source>
</evidence>
<feature type="domain" description="SMB" evidence="9">
    <location>
        <begin position="13"/>
        <end position="55"/>
    </location>
</feature>
<dbReference type="Gene3D" id="2.110.10.10">
    <property type="entry name" value="Hemopexin-like domain"/>
    <property type="match status" value="1"/>
</dbReference>
<dbReference type="CDD" id="cd00094">
    <property type="entry name" value="HX"/>
    <property type="match status" value="1"/>
</dbReference>
<dbReference type="InterPro" id="IPR020436">
    <property type="entry name" value="SMB_chordata"/>
</dbReference>
<protein>
    <submittedName>
        <fullName evidence="11">Proteoglycan 4 isoform X2</fullName>
    </submittedName>
</protein>
<feature type="compositionally biased region" description="Low complexity" evidence="8">
    <location>
        <begin position="100"/>
        <end position="112"/>
    </location>
</feature>
<proteinExistence type="predicted"/>
<dbReference type="PROSITE" id="PS00524">
    <property type="entry name" value="SMB_1"/>
    <property type="match status" value="1"/>
</dbReference>
<dbReference type="InterPro" id="IPR036024">
    <property type="entry name" value="Somatomedin_B-like_dom_sf"/>
</dbReference>
<keyword evidence="5" id="KW-1015">Disulfide bond</keyword>
<keyword evidence="3" id="KW-0732">Signal</keyword>
<dbReference type="Proteomes" id="UP000694906">
    <property type="component" value="Unplaced"/>
</dbReference>
<feature type="compositionally biased region" description="Basic and acidic residues" evidence="8">
    <location>
        <begin position="155"/>
        <end position="174"/>
    </location>
</feature>
<feature type="compositionally biased region" description="Low complexity" evidence="8">
    <location>
        <begin position="403"/>
        <end position="414"/>
    </location>
</feature>
<dbReference type="GeneID" id="101697808"/>
<feature type="compositionally biased region" description="Low complexity" evidence="8">
    <location>
        <begin position="306"/>
        <end position="321"/>
    </location>
</feature>
<dbReference type="Gene3D" id="4.10.410.20">
    <property type="match status" value="1"/>
</dbReference>
<dbReference type="SUPFAM" id="SSF50923">
    <property type="entry name" value="Hemopexin-like domain"/>
    <property type="match status" value="1"/>
</dbReference>
<dbReference type="Pfam" id="PF00045">
    <property type="entry name" value="Hemopexin"/>
    <property type="match status" value="1"/>
</dbReference>
<feature type="region of interest" description="Disordered" evidence="8">
    <location>
        <begin position="530"/>
        <end position="552"/>
    </location>
</feature>
<dbReference type="GO" id="GO:0030247">
    <property type="term" value="F:polysaccharide binding"/>
    <property type="evidence" value="ECO:0007669"/>
    <property type="project" value="InterPro"/>
</dbReference>
<dbReference type="InterPro" id="IPR018487">
    <property type="entry name" value="Hemopexin-like_repeat"/>
</dbReference>
<dbReference type="InterPro" id="IPR000585">
    <property type="entry name" value="Hemopexin-like_dom"/>
</dbReference>
<gene>
    <name evidence="11" type="primary">Prg4</name>
</gene>
<feature type="compositionally biased region" description="Basic and acidic residues" evidence="8">
    <location>
        <begin position="364"/>
        <end position="375"/>
    </location>
</feature>
<dbReference type="GO" id="GO:0005044">
    <property type="term" value="F:scavenger receptor activity"/>
    <property type="evidence" value="ECO:0007669"/>
    <property type="project" value="InterPro"/>
</dbReference>
<feature type="region of interest" description="Disordered" evidence="8">
    <location>
        <begin position="431"/>
        <end position="513"/>
    </location>
</feature>
<dbReference type="InterPro" id="IPR051298">
    <property type="entry name" value="Heme_transport/Cell_adhesion"/>
</dbReference>
<feature type="compositionally biased region" description="Pro residues" evidence="8">
    <location>
        <begin position="239"/>
        <end position="259"/>
    </location>
</feature>
<dbReference type="Pfam" id="PF01033">
    <property type="entry name" value="Somatomedin_B"/>
    <property type="match status" value="1"/>
</dbReference>
<dbReference type="RefSeq" id="XP_012934365.1">
    <property type="nucleotide sequence ID" value="XM_013078911.2"/>
</dbReference>
<dbReference type="InterPro" id="IPR018486">
    <property type="entry name" value="Hemopexin_CS"/>
</dbReference>
<dbReference type="SMART" id="SM00120">
    <property type="entry name" value="HX"/>
    <property type="match status" value="2"/>
</dbReference>
<evidence type="ECO:0000256" key="3">
    <source>
        <dbReference type="ARBA" id="ARBA00022729"/>
    </source>
</evidence>
<evidence type="ECO:0000256" key="7">
    <source>
        <dbReference type="PROSITE-ProRule" id="PRU01011"/>
    </source>
</evidence>
<evidence type="ECO:0000256" key="5">
    <source>
        <dbReference type="ARBA" id="ARBA00023157"/>
    </source>
</evidence>
<evidence type="ECO:0000313" key="11">
    <source>
        <dbReference type="RefSeq" id="XP_012934365.1"/>
    </source>
</evidence>
<keyword evidence="6" id="KW-0325">Glycoprotein</keyword>
<dbReference type="GO" id="GO:0005615">
    <property type="term" value="C:extracellular space"/>
    <property type="evidence" value="ECO:0007669"/>
    <property type="project" value="TreeGrafter"/>
</dbReference>
<feature type="compositionally biased region" description="Polar residues" evidence="8">
    <location>
        <begin position="121"/>
        <end position="135"/>
    </location>
</feature>
<dbReference type="PANTHER" id="PTHR22917">
    <property type="entry name" value="HEMOPEXIN DOMAIN-CONTAINING PROTEIN"/>
    <property type="match status" value="1"/>
</dbReference>
<dbReference type="InterPro" id="IPR001212">
    <property type="entry name" value="Somatomedin_B_dom"/>
</dbReference>
<feature type="compositionally biased region" description="Basic residues" evidence="8">
    <location>
        <begin position="469"/>
        <end position="488"/>
    </location>
</feature>
<name>A0AAX6R2Y7_HETGA</name>
<dbReference type="CTD" id="10216"/>
<feature type="compositionally biased region" description="Low complexity" evidence="8">
    <location>
        <begin position="184"/>
        <end position="238"/>
    </location>
</feature>
<dbReference type="PROSITE" id="PS00024">
    <property type="entry name" value="HEMOPEXIN"/>
    <property type="match status" value="1"/>
</dbReference>
<dbReference type="PROSITE" id="PS51642">
    <property type="entry name" value="HEMOPEXIN_2"/>
    <property type="match status" value="1"/>
</dbReference>
<feature type="compositionally biased region" description="Low complexity" evidence="8">
    <location>
        <begin position="502"/>
        <end position="513"/>
    </location>
</feature>
<dbReference type="SMART" id="SM00201">
    <property type="entry name" value="SO"/>
    <property type="match status" value="1"/>
</dbReference>
<comment type="subcellular location">
    <subcellularLocation>
        <location evidence="1">Secreted</location>
    </subcellularLocation>
</comment>
<dbReference type="InterPro" id="IPR036375">
    <property type="entry name" value="Hemopexin-like_dom_sf"/>
</dbReference>
<keyword evidence="4" id="KW-0677">Repeat</keyword>
<feature type="region of interest" description="Disordered" evidence="8">
    <location>
        <begin position="55"/>
        <end position="414"/>
    </location>
</feature>
<feature type="compositionally biased region" description="Low complexity" evidence="8">
    <location>
        <begin position="73"/>
        <end position="82"/>
    </location>
</feature>